<dbReference type="PANTHER" id="PTHR30603">
    <property type="entry name" value="RNA POLYMERASE SIGMA FACTOR RPO"/>
    <property type="match status" value="1"/>
</dbReference>
<dbReference type="InterPro" id="IPR007627">
    <property type="entry name" value="RNA_pol_sigma70_r2"/>
</dbReference>
<feature type="domain" description="RNA polymerase sigma-70 region 2" evidence="1">
    <location>
        <begin position="17"/>
        <end position="73"/>
    </location>
</feature>
<dbReference type="PANTHER" id="PTHR30603:SF47">
    <property type="entry name" value="RNA POLYMERASE SIGMA FACTOR SIGD, CHLOROPLASTIC"/>
    <property type="match status" value="1"/>
</dbReference>
<dbReference type="InterPro" id="IPR050239">
    <property type="entry name" value="Sigma-70_RNA_pol_init_factors"/>
</dbReference>
<gene>
    <name evidence="2" type="ORF">GCM10011363_27230</name>
</gene>
<comment type="caution">
    <text evidence="2">The sequence shown here is derived from an EMBL/GenBank/DDBJ whole genome shotgun (WGS) entry which is preliminary data.</text>
</comment>
<proteinExistence type="predicted"/>
<evidence type="ECO:0000313" key="3">
    <source>
        <dbReference type="Proteomes" id="UP000645462"/>
    </source>
</evidence>
<sequence length="84" mass="9535">MICAWQSHGDRRARDHLIRAFAPLAASIAKRLKRGTGEADPDLVQQAQIGLIKATDRFDPDRRFRFSAYAVWWPLTVGSLTIQQ</sequence>
<evidence type="ECO:0000259" key="1">
    <source>
        <dbReference type="Pfam" id="PF04542"/>
    </source>
</evidence>
<dbReference type="Pfam" id="PF04542">
    <property type="entry name" value="Sigma70_r2"/>
    <property type="match status" value="1"/>
</dbReference>
<evidence type="ECO:0000313" key="2">
    <source>
        <dbReference type="EMBL" id="GGC09164.1"/>
    </source>
</evidence>
<dbReference type="Gene3D" id="1.20.120.1810">
    <property type="match status" value="1"/>
</dbReference>
<reference evidence="3" key="1">
    <citation type="journal article" date="2019" name="Int. J. Syst. Evol. Microbiol.">
        <title>The Global Catalogue of Microorganisms (GCM) 10K type strain sequencing project: providing services to taxonomists for standard genome sequencing and annotation.</title>
        <authorList>
            <consortium name="The Broad Institute Genomics Platform"/>
            <consortium name="The Broad Institute Genome Sequencing Center for Infectious Disease"/>
            <person name="Wu L."/>
            <person name="Ma J."/>
        </authorList>
    </citation>
    <scope>NUCLEOTIDE SEQUENCE [LARGE SCALE GENOMIC DNA]</scope>
    <source>
        <strain evidence="3">CGMCC 1.12478</strain>
    </source>
</reference>
<dbReference type="Proteomes" id="UP000645462">
    <property type="component" value="Unassembled WGS sequence"/>
</dbReference>
<organism evidence="2 3">
    <name type="scientific">Marivita lacus</name>
    <dbReference type="NCBI Taxonomy" id="1323742"/>
    <lineage>
        <taxon>Bacteria</taxon>
        <taxon>Pseudomonadati</taxon>
        <taxon>Pseudomonadota</taxon>
        <taxon>Alphaproteobacteria</taxon>
        <taxon>Rhodobacterales</taxon>
        <taxon>Roseobacteraceae</taxon>
        <taxon>Marivita</taxon>
    </lineage>
</organism>
<name>A0ABQ1KVT1_9RHOB</name>
<dbReference type="EMBL" id="BMFC01000007">
    <property type="protein sequence ID" value="GGC09164.1"/>
    <property type="molecule type" value="Genomic_DNA"/>
</dbReference>
<keyword evidence="3" id="KW-1185">Reference proteome</keyword>
<dbReference type="InterPro" id="IPR013325">
    <property type="entry name" value="RNA_pol_sigma_r2"/>
</dbReference>
<dbReference type="SUPFAM" id="SSF88946">
    <property type="entry name" value="Sigma2 domain of RNA polymerase sigma factors"/>
    <property type="match status" value="1"/>
</dbReference>
<accession>A0ABQ1KVT1</accession>
<protein>
    <recommendedName>
        <fullName evidence="1">RNA polymerase sigma-70 region 2 domain-containing protein</fullName>
    </recommendedName>
</protein>